<gene>
    <name evidence="3" type="ORF">ACFOW6_00370</name>
</gene>
<reference evidence="4" key="1">
    <citation type="journal article" date="2019" name="Int. J. Syst. Evol. Microbiol.">
        <title>The Global Catalogue of Microorganisms (GCM) 10K type strain sequencing project: providing services to taxonomists for standard genome sequencing and annotation.</title>
        <authorList>
            <consortium name="The Broad Institute Genomics Platform"/>
            <consortium name="The Broad Institute Genome Sequencing Center for Infectious Disease"/>
            <person name="Wu L."/>
            <person name="Ma J."/>
        </authorList>
    </citation>
    <scope>NUCLEOTIDE SEQUENCE [LARGE SCALE GENOMIC DNA]</scope>
    <source>
        <strain evidence="4">CECT 8472</strain>
    </source>
</reference>
<keyword evidence="3" id="KW-0449">Lipoprotein</keyword>
<dbReference type="Pfam" id="PF04187">
    <property type="entry name" value="Cofac_haem_bdg"/>
    <property type="match status" value="1"/>
</dbReference>
<dbReference type="RefSeq" id="WP_382419997.1">
    <property type="nucleotide sequence ID" value="NZ_JBHSCW010000001.1"/>
</dbReference>
<keyword evidence="4" id="KW-1185">Reference proteome</keyword>
<dbReference type="EMBL" id="JBHSCW010000001">
    <property type="protein sequence ID" value="MFC4349987.1"/>
    <property type="molecule type" value="Genomic_DNA"/>
</dbReference>
<dbReference type="InterPro" id="IPR007314">
    <property type="entry name" value="Cofac_haem-bd_dom"/>
</dbReference>
<dbReference type="Gene3D" id="3.40.50.11550">
    <property type="match status" value="1"/>
</dbReference>
<dbReference type="SUPFAM" id="SSF159501">
    <property type="entry name" value="EreA/ChaN-like"/>
    <property type="match status" value="1"/>
</dbReference>
<sequence>MKAARGADIVILGEVHDNPRHHEIQAQAVKDLQPEALVFEMIPEKHEAAVNRLREEGASRAELASALNWEESGWPDFAYYAAILEATPEARVVGGEQPIEQVRAAMTEGAAQVFGSEASTYGLDEPLGRQAQEAREQRQYEAHCEAVPKEMLPGLVEAQRLRDAGLADAALRARAVTNGGQVVVITGNRHANLHSGIPEALRFAAPDLELVTLGQLEAEPEPDAPPPYDFHHVSAPPDRPDPCAEFRESVD</sequence>
<proteinExistence type="predicted"/>
<evidence type="ECO:0000259" key="2">
    <source>
        <dbReference type="Pfam" id="PF04187"/>
    </source>
</evidence>
<dbReference type="Proteomes" id="UP001595799">
    <property type="component" value="Unassembled WGS sequence"/>
</dbReference>
<feature type="domain" description="Haem-binding uptake Tiki superfamily ChaN" evidence="2">
    <location>
        <begin position="1"/>
        <end position="201"/>
    </location>
</feature>
<name>A0ABV8UFE2_9PROT</name>
<evidence type="ECO:0000256" key="1">
    <source>
        <dbReference type="SAM" id="MobiDB-lite"/>
    </source>
</evidence>
<dbReference type="CDD" id="cd14727">
    <property type="entry name" value="ChanN-like"/>
    <property type="match status" value="1"/>
</dbReference>
<organism evidence="3 4">
    <name type="scientific">Fodinicurvata halophila</name>
    <dbReference type="NCBI Taxonomy" id="1419723"/>
    <lineage>
        <taxon>Bacteria</taxon>
        <taxon>Pseudomonadati</taxon>
        <taxon>Pseudomonadota</taxon>
        <taxon>Alphaproteobacteria</taxon>
        <taxon>Rhodospirillales</taxon>
        <taxon>Rhodovibrionaceae</taxon>
        <taxon>Fodinicurvata</taxon>
    </lineage>
</organism>
<feature type="region of interest" description="Disordered" evidence="1">
    <location>
        <begin position="215"/>
        <end position="241"/>
    </location>
</feature>
<evidence type="ECO:0000313" key="4">
    <source>
        <dbReference type="Proteomes" id="UP001595799"/>
    </source>
</evidence>
<accession>A0ABV8UFE2</accession>
<comment type="caution">
    <text evidence="3">The sequence shown here is derived from an EMBL/GenBank/DDBJ whole genome shotgun (WGS) entry which is preliminary data.</text>
</comment>
<evidence type="ECO:0000313" key="3">
    <source>
        <dbReference type="EMBL" id="MFC4349987.1"/>
    </source>
</evidence>
<protein>
    <submittedName>
        <fullName evidence="3">ChaN family lipoprotein</fullName>
    </submittedName>
</protein>